<keyword evidence="4 8" id="KW-0378">Hydrolase</keyword>
<dbReference type="InterPro" id="IPR001554">
    <property type="entry name" value="Glyco_hydro_14"/>
</dbReference>
<evidence type="ECO:0000256" key="6">
    <source>
        <dbReference type="ARBA" id="ARBA00023295"/>
    </source>
</evidence>
<evidence type="ECO:0000313" key="10">
    <source>
        <dbReference type="EMBL" id="CAL6007643.1"/>
    </source>
</evidence>
<dbReference type="EMBL" id="CAXDID020000056">
    <property type="protein sequence ID" value="CAL6007643.1"/>
    <property type="molecule type" value="Genomic_DNA"/>
</dbReference>
<dbReference type="SUPFAM" id="SSF51445">
    <property type="entry name" value="(Trans)glycosidases"/>
    <property type="match status" value="1"/>
</dbReference>
<dbReference type="GO" id="GO:0016161">
    <property type="term" value="F:beta-amylase activity"/>
    <property type="evidence" value="ECO:0007669"/>
    <property type="project" value="UniProtKB-EC"/>
</dbReference>
<dbReference type="PANTHER" id="PTHR31352:SF1">
    <property type="entry name" value="BETA-AMYLASE 3, CHLOROPLASTIC"/>
    <property type="match status" value="1"/>
</dbReference>
<evidence type="ECO:0000313" key="9">
    <source>
        <dbReference type="EMBL" id="CAI9925311.1"/>
    </source>
</evidence>
<dbReference type="Gene3D" id="3.20.20.80">
    <property type="entry name" value="Glycosidases"/>
    <property type="match status" value="1"/>
</dbReference>
<evidence type="ECO:0000256" key="5">
    <source>
        <dbReference type="ARBA" id="ARBA00023277"/>
    </source>
</evidence>
<dbReference type="EC" id="3.2.1.2" evidence="3 8"/>
<dbReference type="PANTHER" id="PTHR31352">
    <property type="entry name" value="BETA-AMYLASE 1, CHLOROPLASTIC"/>
    <property type="match status" value="1"/>
</dbReference>
<gene>
    <name evidence="9" type="ORF">HINF_LOCUS12956</name>
    <name evidence="10" type="ORF">HINF_LOCUS20734</name>
</gene>
<dbReference type="InterPro" id="IPR017853">
    <property type="entry name" value="GH"/>
</dbReference>
<reference evidence="9" key="1">
    <citation type="submission" date="2023-06" db="EMBL/GenBank/DDBJ databases">
        <authorList>
            <person name="Kurt Z."/>
        </authorList>
    </citation>
    <scope>NUCLEOTIDE SEQUENCE</scope>
</reference>
<dbReference type="PROSITE" id="PS00506">
    <property type="entry name" value="BETA_AMYLASE_1"/>
    <property type="match status" value="1"/>
</dbReference>
<dbReference type="Proteomes" id="UP001642409">
    <property type="component" value="Unassembled WGS sequence"/>
</dbReference>
<evidence type="ECO:0000256" key="8">
    <source>
        <dbReference type="RuleBase" id="RU000509"/>
    </source>
</evidence>
<evidence type="ECO:0000256" key="2">
    <source>
        <dbReference type="ARBA" id="ARBA00005652"/>
    </source>
</evidence>
<dbReference type="AlphaFoldDB" id="A0AA86NV43"/>
<evidence type="ECO:0000256" key="7">
    <source>
        <dbReference type="ARBA" id="ARBA00023326"/>
    </source>
</evidence>
<protein>
    <recommendedName>
        <fullName evidence="3 8">Beta-amylase</fullName>
        <ecNumber evidence="3 8">3.2.1.2</ecNumber>
    </recommendedName>
</protein>
<dbReference type="GO" id="GO:0000272">
    <property type="term" value="P:polysaccharide catabolic process"/>
    <property type="evidence" value="ECO:0007669"/>
    <property type="project" value="UniProtKB-KW"/>
</dbReference>
<dbReference type="Pfam" id="PF01373">
    <property type="entry name" value="Glyco_hydro_14"/>
    <property type="match status" value="1"/>
</dbReference>
<organism evidence="9">
    <name type="scientific">Hexamita inflata</name>
    <dbReference type="NCBI Taxonomy" id="28002"/>
    <lineage>
        <taxon>Eukaryota</taxon>
        <taxon>Metamonada</taxon>
        <taxon>Diplomonadida</taxon>
        <taxon>Hexamitidae</taxon>
        <taxon>Hexamitinae</taxon>
        <taxon>Hexamita</taxon>
    </lineage>
</organism>
<name>A0AA86NV43_9EUKA</name>
<evidence type="ECO:0000313" key="11">
    <source>
        <dbReference type="Proteomes" id="UP001642409"/>
    </source>
</evidence>
<sequence length="430" mass="48667">MLFIFKVLTVDVSVMMPLDTINMDGQVKDWNFVQNSLQQLKNGGVFGIMIDVWWGITEPNPNQYKFDGYLQVFEMARKVGLKVQPIMSFHKCGGNVGDSVTIPLPYWALNVARSKSLLFQDQWGNQSDEYIAISADYQKVFPSNSGEMRTPVTIYADFMRAFKNAAGQYLNDGTIDQIQVGLGPCGELRYPSYPSARWSYPGIGAFQAFDPLMKQDFVNRAKQSGFEYNSPPTDAGGYNSRPEQTSFFTSGYKSTFGNFFMNFYQGYLLDHAHAVLDQARSIFQTALATKVAGIHWWYGHASHAAELTAGYYNIWGQNSYEHLAETFGNVQFDFTCLEMTDSQHSGENCNSQPEELVRQVTDAVRMHGGSMGGENALETYSQYSYDQILNQLRYGRGYLKNFTYLRLSGTLLDWNNFNTFKNFVNAARGI</sequence>
<keyword evidence="5 8" id="KW-0119">Carbohydrate metabolism</keyword>
<comment type="catalytic activity">
    <reaction evidence="1 8">
        <text>Hydrolysis of (1-&gt;4)-alpha-D-glucosidic linkages in polysaccharides so as to remove successive maltose units from the non-reducing ends of the chains.</text>
        <dbReference type="EC" id="3.2.1.2"/>
    </reaction>
</comment>
<comment type="caution">
    <text evidence="9">The sequence shown here is derived from an EMBL/GenBank/DDBJ whole genome shotgun (WGS) entry which is preliminary data.</text>
</comment>
<comment type="similarity">
    <text evidence="2 8">Belongs to the glycosyl hydrolase 14 family.</text>
</comment>
<accession>A0AA86NV43</accession>
<proteinExistence type="inferred from homology"/>
<dbReference type="InterPro" id="IPR018238">
    <property type="entry name" value="Glyco_hydro_14_CS"/>
</dbReference>
<reference evidence="10 11" key="2">
    <citation type="submission" date="2024-07" db="EMBL/GenBank/DDBJ databases">
        <authorList>
            <person name="Akdeniz Z."/>
        </authorList>
    </citation>
    <scope>NUCLEOTIDE SEQUENCE [LARGE SCALE GENOMIC DNA]</scope>
</reference>
<keyword evidence="7 8" id="KW-0624">Polysaccharide degradation</keyword>
<dbReference type="PRINTS" id="PR00750">
    <property type="entry name" value="BETAAMYLASE"/>
</dbReference>
<dbReference type="EMBL" id="CATOUU010000341">
    <property type="protein sequence ID" value="CAI9925311.1"/>
    <property type="molecule type" value="Genomic_DNA"/>
</dbReference>
<keyword evidence="6 8" id="KW-0326">Glycosidase</keyword>
<keyword evidence="11" id="KW-1185">Reference proteome</keyword>
<evidence type="ECO:0000256" key="4">
    <source>
        <dbReference type="ARBA" id="ARBA00022801"/>
    </source>
</evidence>
<evidence type="ECO:0000256" key="3">
    <source>
        <dbReference type="ARBA" id="ARBA00012594"/>
    </source>
</evidence>
<evidence type="ECO:0000256" key="1">
    <source>
        <dbReference type="ARBA" id="ARBA00000546"/>
    </source>
</evidence>